<accession>A0A815RCK8</accession>
<evidence type="ECO:0000259" key="9">
    <source>
        <dbReference type="PROSITE" id="PS50262"/>
    </source>
</evidence>
<keyword evidence="3 8" id="KW-1133">Transmembrane helix</keyword>
<keyword evidence="5 8" id="KW-0472">Membrane</keyword>
<dbReference type="SUPFAM" id="SSF81321">
    <property type="entry name" value="Family A G protein-coupled receptor-like"/>
    <property type="match status" value="1"/>
</dbReference>
<dbReference type="Proteomes" id="UP000663828">
    <property type="component" value="Unassembled WGS sequence"/>
</dbReference>
<keyword evidence="6" id="KW-0675">Receptor</keyword>
<dbReference type="GO" id="GO:0005886">
    <property type="term" value="C:plasma membrane"/>
    <property type="evidence" value="ECO:0007669"/>
    <property type="project" value="TreeGrafter"/>
</dbReference>
<keyword evidence="4" id="KW-0297">G-protein coupled receptor</keyword>
<feature type="transmembrane region" description="Helical" evidence="8">
    <location>
        <begin position="182"/>
        <end position="204"/>
    </location>
</feature>
<feature type="transmembrane region" description="Helical" evidence="8">
    <location>
        <begin position="284"/>
        <end position="305"/>
    </location>
</feature>
<dbReference type="InterPro" id="IPR000276">
    <property type="entry name" value="GPCR_Rhodpsn"/>
</dbReference>
<feature type="transmembrane region" description="Helical" evidence="8">
    <location>
        <begin position="96"/>
        <end position="117"/>
    </location>
</feature>
<name>A0A815RCK8_ADIRI</name>
<sequence>MSASDSSVAEAAAITFSKVVFARVWTFSMIGLGVIGHILNVYVFTRRSLWSNACTRYFFAATISGILVVIANAPLRLLQIGFSIDPFGYSIVTCKFLSYLLLGVRPLSSWFIAFASIDRFLCSSRSATLRSWSSVRVATRTIILITITILLIFLYIPITYEILPGRSRCPASQSRTAGFNGIWTLIVFSLCPPIVMLCFGSLTIRHIRQQLKRVQITNNENIAQTQLSKTRRQKRTDRQLIQMMLVQCLYFSVTSLLVSINWFYVTVRPPIVIDVVQGAKDDAFSQISGLISLVGPCTSFYLFTLSSQVFRDELKHLFKCQWRVSDGTTNTGMQSLRILHH</sequence>
<evidence type="ECO:0000313" key="10">
    <source>
        <dbReference type="EMBL" id="CAF1157669.1"/>
    </source>
</evidence>
<dbReference type="Gene3D" id="1.20.1070.10">
    <property type="entry name" value="Rhodopsin 7-helix transmembrane proteins"/>
    <property type="match status" value="1"/>
</dbReference>
<comment type="subcellular location">
    <subcellularLocation>
        <location evidence="1">Membrane</location>
        <topology evidence="1">Multi-pass membrane protein</topology>
    </subcellularLocation>
</comment>
<feature type="transmembrane region" description="Helical" evidence="8">
    <location>
        <begin position="240"/>
        <end position="264"/>
    </location>
</feature>
<evidence type="ECO:0000256" key="1">
    <source>
        <dbReference type="ARBA" id="ARBA00004141"/>
    </source>
</evidence>
<evidence type="ECO:0000256" key="6">
    <source>
        <dbReference type="ARBA" id="ARBA00023170"/>
    </source>
</evidence>
<gene>
    <name evidence="10" type="ORF">EDS130_LOCUS22962</name>
    <name evidence="11" type="ORF">XAT740_LOCUS38116</name>
</gene>
<evidence type="ECO:0000256" key="4">
    <source>
        <dbReference type="ARBA" id="ARBA00023040"/>
    </source>
</evidence>
<dbReference type="PANTHER" id="PTHR24243:SF233">
    <property type="entry name" value="THYROTROPIN-RELEASING HORMONE RECEPTOR"/>
    <property type="match status" value="1"/>
</dbReference>
<reference evidence="11" key="1">
    <citation type="submission" date="2021-02" db="EMBL/GenBank/DDBJ databases">
        <authorList>
            <person name="Nowell W R."/>
        </authorList>
    </citation>
    <scope>NUCLEOTIDE SEQUENCE</scope>
</reference>
<evidence type="ECO:0000256" key="2">
    <source>
        <dbReference type="ARBA" id="ARBA00022692"/>
    </source>
</evidence>
<dbReference type="EMBL" id="CAJNOR010004079">
    <property type="protein sequence ID" value="CAF1473391.1"/>
    <property type="molecule type" value="Genomic_DNA"/>
</dbReference>
<keyword evidence="12" id="KW-1185">Reference proteome</keyword>
<dbReference type="PROSITE" id="PS50262">
    <property type="entry name" value="G_PROTEIN_RECEP_F1_2"/>
    <property type="match status" value="1"/>
</dbReference>
<dbReference type="AlphaFoldDB" id="A0A815RCK8"/>
<dbReference type="Pfam" id="PF00001">
    <property type="entry name" value="7tm_1"/>
    <property type="match status" value="1"/>
</dbReference>
<dbReference type="Proteomes" id="UP000663852">
    <property type="component" value="Unassembled WGS sequence"/>
</dbReference>
<evidence type="ECO:0000256" key="3">
    <source>
        <dbReference type="ARBA" id="ARBA00022989"/>
    </source>
</evidence>
<proteinExistence type="predicted"/>
<keyword evidence="2 8" id="KW-0812">Transmembrane</keyword>
<evidence type="ECO:0000256" key="5">
    <source>
        <dbReference type="ARBA" id="ARBA00023136"/>
    </source>
</evidence>
<evidence type="ECO:0000256" key="8">
    <source>
        <dbReference type="SAM" id="Phobius"/>
    </source>
</evidence>
<dbReference type="OrthoDB" id="9990906at2759"/>
<evidence type="ECO:0000313" key="11">
    <source>
        <dbReference type="EMBL" id="CAF1473391.1"/>
    </source>
</evidence>
<feature type="transmembrane region" description="Helical" evidence="8">
    <location>
        <begin position="137"/>
        <end position="158"/>
    </location>
</feature>
<evidence type="ECO:0000313" key="12">
    <source>
        <dbReference type="Proteomes" id="UP000663828"/>
    </source>
</evidence>
<dbReference type="PANTHER" id="PTHR24243">
    <property type="entry name" value="G-PROTEIN COUPLED RECEPTOR"/>
    <property type="match status" value="1"/>
</dbReference>
<feature type="transmembrane region" description="Helical" evidence="8">
    <location>
        <begin position="57"/>
        <end position="76"/>
    </location>
</feature>
<evidence type="ECO:0000256" key="7">
    <source>
        <dbReference type="ARBA" id="ARBA00023224"/>
    </source>
</evidence>
<organism evidence="11 12">
    <name type="scientific">Adineta ricciae</name>
    <name type="common">Rotifer</name>
    <dbReference type="NCBI Taxonomy" id="249248"/>
    <lineage>
        <taxon>Eukaryota</taxon>
        <taxon>Metazoa</taxon>
        <taxon>Spiralia</taxon>
        <taxon>Gnathifera</taxon>
        <taxon>Rotifera</taxon>
        <taxon>Eurotatoria</taxon>
        <taxon>Bdelloidea</taxon>
        <taxon>Adinetida</taxon>
        <taxon>Adinetidae</taxon>
        <taxon>Adineta</taxon>
    </lineage>
</organism>
<keyword evidence="7" id="KW-0807">Transducer</keyword>
<comment type="caution">
    <text evidence="11">The sequence shown here is derived from an EMBL/GenBank/DDBJ whole genome shotgun (WGS) entry which is preliminary data.</text>
</comment>
<feature type="domain" description="G-protein coupled receptors family 1 profile" evidence="9">
    <location>
        <begin position="36"/>
        <end position="303"/>
    </location>
</feature>
<dbReference type="GO" id="GO:0004930">
    <property type="term" value="F:G protein-coupled receptor activity"/>
    <property type="evidence" value="ECO:0007669"/>
    <property type="project" value="UniProtKB-KW"/>
</dbReference>
<dbReference type="EMBL" id="CAJNOJ010000123">
    <property type="protein sequence ID" value="CAF1157669.1"/>
    <property type="molecule type" value="Genomic_DNA"/>
</dbReference>
<protein>
    <recommendedName>
        <fullName evidence="9">G-protein coupled receptors family 1 profile domain-containing protein</fullName>
    </recommendedName>
</protein>
<dbReference type="InterPro" id="IPR017452">
    <property type="entry name" value="GPCR_Rhodpsn_7TM"/>
</dbReference>
<feature type="transmembrane region" description="Helical" evidence="8">
    <location>
        <begin position="24"/>
        <end position="45"/>
    </location>
</feature>